<accession>A0A3S3SV48</accession>
<dbReference type="EMBL" id="SAYW01000002">
    <property type="protein sequence ID" value="RWU08298.1"/>
    <property type="molecule type" value="Genomic_DNA"/>
</dbReference>
<dbReference type="InterPro" id="IPR013320">
    <property type="entry name" value="ConA-like_dom_sf"/>
</dbReference>
<dbReference type="GO" id="GO:0004553">
    <property type="term" value="F:hydrolase activity, hydrolyzing O-glycosyl compounds"/>
    <property type="evidence" value="ECO:0007669"/>
    <property type="project" value="UniProtKB-ARBA"/>
</dbReference>
<dbReference type="GO" id="GO:0005975">
    <property type="term" value="P:carbohydrate metabolic process"/>
    <property type="evidence" value="ECO:0007669"/>
    <property type="project" value="UniProtKB-ARBA"/>
</dbReference>
<gene>
    <name evidence="2" type="ORF">DPV69_07940</name>
</gene>
<sequence length="295" mass="32152">MKFSNIYTKGCLLALTLAATAFSSCKKDGNPNNLPEVSPADYEGTIDGFRTTEDVFKENMVAYFTFDDTYNEKLSNTAPTLKNGDSFVAGFKGKALNLNSGYVYYGTQFNAFKTDVFKSFTISQWIKILNNGTKRTMLLTIARPGVLQGNLNINLNTQARPATNLDFIGINPIFATVGGGTQDNLNNTTSPKIGNDNWVHLVIAYNGLTGRFNIVANGVNIGSFSDRGVGNNLFKSYEPSELIFGANYNLIPGKTVNADVAYAPMTGVIDEVRIYNRFMPDAIAKALYNLGKAGK</sequence>
<dbReference type="RefSeq" id="WP_113646823.1">
    <property type="nucleotide sequence ID" value="NZ_QMHN01000002.1"/>
</dbReference>
<dbReference type="AlphaFoldDB" id="A0A3S3SV48"/>
<comment type="caution">
    <text evidence="2">The sequence shown here is derived from an EMBL/GenBank/DDBJ whole genome shotgun (WGS) entry which is preliminary data.</text>
</comment>
<feature type="signal peptide" evidence="1">
    <location>
        <begin position="1"/>
        <end position="26"/>
    </location>
</feature>
<keyword evidence="3" id="KW-1185">Reference proteome</keyword>
<keyword evidence="1" id="KW-0732">Signal</keyword>
<organism evidence="2 3">
    <name type="scientific">Pedobacter chitinilyticus</name>
    <dbReference type="NCBI Taxonomy" id="2233776"/>
    <lineage>
        <taxon>Bacteria</taxon>
        <taxon>Pseudomonadati</taxon>
        <taxon>Bacteroidota</taxon>
        <taxon>Sphingobacteriia</taxon>
        <taxon>Sphingobacteriales</taxon>
        <taxon>Sphingobacteriaceae</taxon>
        <taxon>Pedobacter</taxon>
    </lineage>
</organism>
<feature type="chain" id="PRO_5018669356" evidence="1">
    <location>
        <begin position="27"/>
        <end position="295"/>
    </location>
</feature>
<evidence type="ECO:0000256" key="1">
    <source>
        <dbReference type="SAM" id="SignalP"/>
    </source>
</evidence>
<evidence type="ECO:0000313" key="3">
    <source>
        <dbReference type="Proteomes" id="UP000284120"/>
    </source>
</evidence>
<dbReference type="PROSITE" id="PS51257">
    <property type="entry name" value="PROKAR_LIPOPROTEIN"/>
    <property type="match status" value="1"/>
</dbReference>
<dbReference type="OrthoDB" id="9814380at2"/>
<evidence type="ECO:0000313" key="2">
    <source>
        <dbReference type="EMBL" id="RWU08298.1"/>
    </source>
</evidence>
<reference evidence="2 3" key="1">
    <citation type="submission" date="2018-06" db="EMBL/GenBank/DDBJ databases">
        <title>Pedobacter endophyticus sp. nov., an endophytic bacterium isolated from a leaf of Triticum aestivum.</title>
        <authorList>
            <person name="Zhang L."/>
        </authorList>
    </citation>
    <scope>NUCLEOTIDE SEQUENCE [LARGE SCALE GENOMIC DNA]</scope>
    <source>
        <strain evidence="2 3">CM134L-2</strain>
    </source>
</reference>
<dbReference type="SUPFAM" id="SSF49899">
    <property type="entry name" value="Concanavalin A-like lectins/glucanases"/>
    <property type="match status" value="1"/>
</dbReference>
<proteinExistence type="predicted"/>
<dbReference type="Gene3D" id="2.60.120.200">
    <property type="match status" value="1"/>
</dbReference>
<name>A0A3S3SV48_9SPHI</name>
<dbReference type="Proteomes" id="UP000284120">
    <property type="component" value="Unassembled WGS sequence"/>
</dbReference>
<protein>
    <submittedName>
        <fullName evidence="2">LamG domain-containing protein</fullName>
    </submittedName>
</protein>
<dbReference type="Pfam" id="PF13385">
    <property type="entry name" value="Laminin_G_3"/>
    <property type="match status" value="1"/>
</dbReference>